<organism evidence="11 12">
    <name type="scientific">Stylophora pistillata</name>
    <name type="common">Smooth cauliflower coral</name>
    <dbReference type="NCBI Taxonomy" id="50429"/>
    <lineage>
        <taxon>Eukaryota</taxon>
        <taxon>Metazoa</taxon>
        <taxon>Cnidaria</taxon>
        <taxon>Anthozoa</taxon>
        <taxon>Hexacorallia</taxon>
        <taxon>Scleractinia</taxon>
        <taxon>Astrocoeniina</taxon>
        <taxon>Pocilloporidae</taxon>
        <taxon>Stylophora</taxon>
    </lineage>
</organism>
<evidence type="ECO:0000259" key="9">
    <source>
        <dbReference type="PROSITE" id="PS50158"/>
    </source>
</evidence>
<dbReference type="OrthoDB" id="5964945at2759"/>
<keyword evidence="5" id="KW-0378">Hydrolase</keyword>
<evidence type="ECO:0000256" key="4">
    <source>
        <dbReference type="ARBA" id="ARBA00022759"/>
    </source>
</evidence>
<keyword evidence="7" id="KW-0862">Zinc</keyword>
<feature type="region of interest" description="Disordered" evidence="8">
    <location>
        <begin position="746"/>
        <end position="817"/>
    </location>
</feature>
<evidence type="ECO:0000256" key="6">
    <source>
        <dbReference type="ARBA" id="ARBA00022918"/>
    </source>
</evidence>
<dbReference type="PROSITE" id="PS50158">
    <property type="entry name" value="ZF_CCHC"/>
    <property type="match status" value="1"/>
</dbReference>
<keyword evidence="4" id="KW-0255">Endonuclease</keyword>
<evidence type="ECO:0000256" key="2">
    <source>
        <dbReference type="ARBA" id="ARBA00022695"/>
    </source>
</evidence>
<dbReference type="InterPro" id="IPR050951">
    <property type="entry name" value="Retrovirus_Pol_polyprotein"/>
</dbReference>
<evidence type="ECO:0000256" key="1">
    <source>
        <dbReference type="ARBA" id="ARBA00022679"/>
    </source>
</evidence>
<keyword evidence="3" id="KW-0540">Nuclease</keyword>
<evidence type="ECO:0000256" key="5">
    <source>
        <dbReference type="ARBA" id="ARBA00022801"/>
    </source>
</evidence>
<dbReference type="Gene3D" id="2.40.70.10">
    <property type="entry name" value="Acid Proteases"/>
    <property type="match status" value="1"/>
</dbReference>
<dbReference type="Gene3D" id="4.10.60.10">
    <property type="entry name" value="Zinc finger, CCHC-type"/>
    <property type="match status" value="1"/>
</dbReference>
<dbReference type="EMBL" id="LSMT01000299">
    <property type="protein sequence ID" value="PFX20902.1"/>
    <property type="molecule type" value="Genomic_DNA"/>
</dbReference>
<dbReference type="InterPro" id="IPR021109">
    <property type="entry name" value="Peptidase_aspartic_dom_sf"/>
</dbReference>
<evidence type="ECO:0000313" key="12">
    <source>
        <dbReference type="Proteomes" id="UP000225706"/>
    </source>
</evidence>
<keyword evidence="1" id="KW-0808">Transferase</keyword>
<dbReference type="GO" id="GO:0003676">
    <property type="term" value="F:nucleic acid binding"/>
    <property type="evidence" value="ECO:0007669"/>
    <property type="project" value="InterPro"/>
</dbReference>
<accession>A0A2B4RXD0</accession>
<dbReference type="CDD" id="cd09274">
    <property type="entry name" value="RNase_HI_RT_Ty3"/>
    <property type="match status" value="1"/>
</dbReference>
<dbReference type="SUPFAM" id="SSF56672">
    <property type="entry name" value="DNA/RNA polymerases"/>
    <property type="match status" value="1"/>
</dbReference>
<evidence type="ECO:0000259" key="10">
    <source>
        <dbReference type="PROSITE" id="PS50994"/>
    </source>
</evidence>
<dbReference type="SUPFAM" id="SSF57756">
    <property type="entry name" value="Retrovirus zinc finger-like domains"/>
    <property type="match status" value="1"/>
</dbReference>
<name>A0A2B4RXD0_STYPI</name>
<dbReference type="Pfam" id="PF00665">
    <property type="entry name" value="rve"/>
    <property type="match status" value="1"/>
</dbReference>
<dbReference type="GO" id="GO:0004519">
    <property type="term" value="F:endonuclease activity"/>
    <property type="evidence" value="ECO:0007669"/>
    <property type="project" value="UniProtKB-KW"/>
</dbReference>
<dbReference type="PANTHER" id="PTHR37984">
    <property type="entry name" value="PROTEIN CBG26694"/>
    <property type="match status" value="1"/>
</dbReference>
<protein>
    <submittedName>
        <fullName evidence="11">Retrovirus-related Pol polyprotein from transposon 17.6</fullName>
    </submittedName>
</protein>
<dbReference type="Pfam" id="PF17917">
    <property type="entry name" value="RT_RNaseH"/>
    <property type="match status" value="1"/>
</dbReference>
<dbReference type="InterPro" id="IPR041373">
    <property type="entry name" value="RT_RNaseH"/>
</dbReference>
<dbReference type="SUPFAM" id="SSF53098">
    <property type="entry name" value="Ribonuclease H-like"/>
    <property type="match status" value="1"/>
</dbReference>
<dbReference type="Gene3D" id="3.10.20.370">
    <property type="match status" value="1"/>
</dbReference>
<dbReference type="InterPro" id="IPR001584">
    <property type="entry name" value="Integrase_cat-core"/>
</dbReference>
<gene>
    <name evidence="11" type="primary">pol</name>
    <name evidence="11" type="ORF">AWC38_SpisGene14652</name>
</gene>
<dbReference type="Pfam" id="PF00098">
    <property type="entry name" value="zf-CCHC"/>
    <property type="match status" value="1"/>
</dbReference>
<dbReference type="GO" id="GO:0003964">
    <property type="term" value="F:RNA-directed DNA polymerase activity"/>
    <property type="evidence" value="ECO:0007669"/>
    <property type="project" value="UniProtKB-KW"/>
</dbReference>
<dbReference type="AlphaFoldDB" id="A0A2B4RXD0"/>
<evidence type="ECO:0000256" key="8">
    <source>
        <dbReference type="SAM" id="MobiDB-lite"/>
    </source>
</evidence>
<dbReference type="PROSITE" id="PS50994">
    <property type="entry name" value="INTEGRASE"/>
    <property type="match status" value="1"/>
</dbReference>
<dbReference type="SUPFAM" id="SSF50630">
    <property type="entry name" value="Acid proteases"/>
    <property type="match status" value="1"/>
</dbReference>
<dbReference type="InterPro" id="IPR012337">
    <property type="entry name" value="RNaseH-like_sf"/>
</dbReference>
<dbReference type="Proteomes" id="UP000225706">
    <property type="component" value="Unassembled WGS sequence"/>
</dbReference>
<sequence length="817" mass="92426">MTAIGKIESFDETQEKWETYVERMEQFFSANNIDEDHQVPTLLSLIGSKTYTLLRDLLTPDKPATKSFREIVTTLRQHLSPKPLEIVERLRFYKRIQREGETVLTYVADLKKLATHCNFGANLNETLRDKLVCGFRNVQIQKRLLSEAKLKYSKALEIAAAMETAIRDASELQSELQSEPRVDKISDNHIEAPSPNPTTKVCYRCGGDSHATHNCRFKDQTCYHCGKVGHISRACRSKQQGKPKQPPKPPLNTQVHSIEYSESDEFEDVLGSIQIHNVSKPSSTVIWIDLKVEGKPLKMELDTGSAVSIIPHNLYREKFHDKPLQETKLMLKTYTGENIFPAGVLKVNVEYKDQQPLLLDLYVVKNKGPVLMGRDWLHKYNRLVFGITSAPAIWQRTIDQVLEGTSGTSCILDDMIITGKSDEEHLANLEEVLRRLQFHGLRANKAKCIGAVLSHVINDGTERPIAFASKTITKTEQKYAQIDKEALSIIWGVKKFHMYMFGRPFTICTYHQPLTSIFHPRKSIRVVTATHLQRYALFLAGYDYSIQYKNTKFHSNADGLSRLPLVTEAKDEEVVDPVGAFNLMQFDPLPVTVENVRRETQRDPVLAQMHEMTSMFLVVVDAHSRWLEIEKMNTKTSAKTTETPQKLSARYSVPAQLVSDNGPKFASEEFQQFLKRNGIKHITSAPYHPATNGLAERAVQSFKNANAMKIETEVNNRQMDQSVAKSGCVTRHFSIGQRVIARNYTGKSKGVPATTTDHPVAEPPEQTKVVSRETDCQSPKCNPVAESSASSSPSQIEHVPVKRYPSRVRQPPVRMDL</sequence>
<dbReference type="InterPro" id="IPR036397">
    <property type="entry name" value="RNaseH_sf"/>
</dbReference>
<evidence type="ECO:0000256" key="7">
    <source>
        <dbReference type="PROSITE-ProRule" id="PRU00047"/>
    </source>
</evidence>
<dbReference type="SMART" id="SM00343">
    <property type="entry name" value="ZnF_C2HC"/>
    <property type="match status" value="2"/>
</dbReference>
<keyword evidence="7" id="KW-0479">Metal-binding</keyword>
<dbReference type="PANTHER" id="PTHR37984:SF14">
    <property type="entry name" value="RIBONUCLEASE H"/>
    <property type="match status" value="1"/>
</dbReference>
<dbReference type="GO" id="GO:0016787">
    <property type="term" value="F:hydrolase activity"/>
    <property type="evidence" value="ECO:0007669"/>
    <property type="project" value="UniProtKB-KW"/>
</dbReference>
<dbReference type="GO" id="GO:0015074">
    <property type="term" value="P:DNA integration"/>
    <property type="evidence" value="ECO:0007669"/>
    <property type="project" value="InterPro"/>
</dbReference>
<dbReference type="InterPro" id="IPR036875">
    <property type="entry name" value="Znf_CCHC_sf"/>
</dbReference>
<evidence type="ECO:0000313" key="11">
    <source>
        <dbReference type="EMBL" id="PFX20902.1"/>
    </source>
</evidence>
<dbReference type="GO" id="GO:0008270">
    <property type="term" value="F:zinc ion binding"/>
    <property type="evidence" value="ECO:0007669"/>
    <property type="project" value="UniProtKB-KW"/>
</dbReference>
<dbReference type="InterPro" id="IPR043502">
    <property type="entry name" value="DNA/RNA_pol_sf"/>
</dbReference>
<evidence type="ECO:0000256" key="3">
    <source>
        <dbReference type="ARBA" id="ARBA00022722"/>
    </source>
</evidence>
<keyword evidence="6" id="KW-0695">RNA-directed DNA polymerase</keyword>
<dbReference type="InterPro" id="IPR001878">
    <property type="entry name" value="Znf_CCHC"/>
</dbReference>
<keyword evidence="12" id="KW-1185">Reference proteome</keyword>
<reference evidence="12" key="1">
    <citation type="journal article" date="2017" name="bioRxiv">
        <title>Comparative analysis of the genomes of Stylophora pistillata and Acropora digitifera provides evidence for extensive differences between species of corals.</title>
        <authorList>
            <person name="Voolstra C.R."/>
            <person name="Li Y."/>
            <person name="Liew Y.J."/>
            <person name="Baumgarten S."/>
            <person name="Zoccola D."/>
            <person name="Flot J.-F."/>
            <person name="Tambutte S."/>
            <person name="Allemand D."/>
            <person name="Aranda M."/>
        </authorList>
    </citation>
    <scope>NUCLEOTIDE SEQUENCE [LARGE SCALE GENOMIC DNA]</scope>
</reference>
<dbReference type="FunFam" id="3.10.20.370:FF:000001">
    <property type="entry name" value="Retrovirus-related Pol polyprotein from transposon 17.6-like protein"/>
    <property type="match status" value="1"/>
</dbReference>
<keyword evidence="2" id="KW-0548">Nucleotidyltransferase</keyword>
<comment type="caution">
    <text evidence="11">The sequence shown here is derived from an EMBL/GenBank/DDBJ whole genome shotgun (WGS) entry which is preliminary data.</text>
</comment>
<feature type="domain" description="Integrase catalytic" evidence="10">
    <location>
        <begin position="586"/>
        <end position="704"/>
    </location>
</feature>
<proteinExistence type="predicted"/>
<keyword evidence="7" id="KW-0863">Zinc-finger</keyword>
<dbReference type="Gene3D" id="3.30.420.10">
    <property type="entry name" value="Ribonuclease H-like superfamily/Ribonuclease H"/>
    <property type="match status" value="1"/>
</dbReference>
<feature type="domain" description="CCHC-type" evidence="9">
    <location>
        <begin position="222"/>
        <end position="237"/>
    </location>
</feature>